<dbReference type="InterPro" id="IPR003661">
    <property type="entry name" value="HisK_dim/P_dom"/>
</dbReference>
<evidence type="ECO:0000256" key="12">
    <source>
        <dbReference type="SAM" id="Phobius"/>
    </source>
</evidence>
<dbReference type="RefSeq" id="WP_072904862.1">
    <property type="nucleotide sequence ID" value="NZ_FQZT01000001.1"/>
</dbReference>
<dbReference type="EC" id="2.7.13.3" evidence="3"/>
<accession>A0A1M6BHB8</accession>
<dbReference type="GO" id="GO:0005524">
    <property type="term" value="F:ATP binding"/>
    <property type="evidence" value="ECO:0007669"/>
    <property type="project" value="UniProtKB-KW"/>
</dbReference>
<evidence type="ECO:0000256" key="4">
    <source>
        <dbReference type="ARBA" id="ARBA00022475"/>
    </source>
</evidence>
<dbReference type="GO" id="GO:0005886">
    <property type="term" value="C:plasma membrane"/>
    <property type="evidence" value="ECO:0007669"/>
    <property type="project" value="UniProtKB-SubCell"/>
</dbReference>
<dbReference type="SUPFAM" id="SSF47384">
    <property type="entry name" value="Homodimeric domain of signal transducing histidine kinase"/>
    <property type="match status" value="1"/>
</dbReference>
<gene>
    <name evidence="15" type="ORF">SAMN02745165_00181</name>
</gene>
<dbReference type="InterPro" id="IPR050736">
    <property type="entry name" value="Sensor_HK_Regulatory"/>
</dbReference>
<dbReference type="InterPro" id="IPR036890">
    <property type="entry name" value="HATPase_C_sf"/>
</dbReference>
<evidence type="ECO:0000256" key="6">
    <source>
        <dbReference type="ARBA" id="ARBA00022679"/>
    </source>
</evidence>
<dbReference type="FunFam" id="3.30.565.10:FF:000023">
    <property type="entry name" value="PAS domain-containing sensor histidine kinase"/>
    <property type="match status" value="1"/>
</dbReference>
<name>A0A1M6BHB8_MALRU</name>
<keyword evidence="7" id="KW-0547">Nucleotide-binding</keyword>
<keyword evidence="12" id="KW-1133">Transmembrane helix</keyword>
<keyword evidence="12" id="KW-0812">Transmembrane</keyword>
<dbReference type="Gene3D" id="3.30.565.10">
    <property type="entry name" value="Histidine kinase-like ATPase, C-terminal domain"/>
    <property type="match status" value="1"/>
</dbReference>
<dbReference type="InterPro" id="IPR003660">
    <property type="entry name" value="HAMP_dom"/>
</dbReference>
<evidence type="ECO:0000313" key="16">
    <source>
        <dbReference type="Proteomes" id="UP000184171"/>
    </source>
</evidence>
<organism evidence="15 16">
    <name type="scientific">Malonomonas rubra DSM 5091</name>
    <dbReference type="NCBI Taxonomy" id="1122189"/>
    <lineage>
        <taxon>Bacteria</taxon>
        <taxon>Pseudomonadati</taxon>
        <taxon>Thermodesulfobacteriota</taxon>
        <taxon>Desulfuromonadia</taxon>
        <taxon>Desulfuromonadales</taxon>
        <taxon>Geopsychrobacteraceae</taxon>
        <taxon>Malonomonas</taxon>
    </lineage>
</organism>
<dbReference type="GO" id="GO:0000155">
    <property type="term" value="F:phosphorelay sensor kinase activity"/>
    <property type="evidence" value="ECO:0007669"/>
    <property type="project" value="InterPro"/>
</dbReference>
<keyword evidence="4" id="KW-1003">Cell membrane</keyword>
<keyword evidence="6" id="KW-0808">Transferase</keyword>
<evidence type="ECO:0000259" key="14">
    <source>
        <dbReference type="PROSITE" id="PS50885"/>
    </source>
</evidence>
<dbReference type="Pfam" id="PF00512">
    <property type="entry name" value="HisKA"/>
    <property type="match status" value="1"/>
</dbReference>
<sequence>MSLMKRLMQPFSSFRGRLLGVVSLGILSLALTASITAALVTGQRAAEQMIAQGLKNIETLASQSILSLLYESPANAEKPLETILSFPGIEKAGIFHSDLSPLIIKGEENILLENLSSQLPLKQARLLKETNQAWHFIAPVVVEFSEDLFPLDEPDISSPTQIELLGYCYMVMNKETLRDLQITMILNNIFIALSFAIVLSTLVNLGIDRMMQPLYKLIDIMEKNEQEQTRVYAELTGPKEITHIASVFNRMMSSLDERDRKLRQHGEQLETMVQLRTRELVTARDAALTANRHKSQFLANMSHELRTPLQAIIGYADIAKEELELDGFHEQSEGLERVIRNATRLLTMINGILDMAKAESGKMDLQMELVFLPDLLQEPVDSVMPILRHNNNRFNWHDNSSTHELEIDREKLLQIVINLLSNAGKFTQNGTVDLHSNLSGSQLLLTVTDTGIGLSESDQKFIFDEFRQVDGSTTRNFEGTGLGLAITKRFVEEMGGSIEVDSTPGQGASFSLHIPLPLKPSTIAVETGIETNDNAPPI</sequence>
<evidence type="ECO:0000313" key="15">
    <source>
        <dbReference type="EMBL" id="SHI48111.1"/>
    </source>
</evidence>
<feature type="transmembrane region" description="Helical" evidence="12">
    <location>
        <begin position="185"/>
        <end position="207"/>
    </location>
</feature>
<evidence type="ECO:0000256" key="7">
    <source>
        <dbReference type="ARBA" id="ARBA00022741"/>
    </source>
</evidence>
<keyword evidence="10" id="KW-0902">Two-component regulatory system</keyword>
<evidence type="ECO:0000256" key="5">
    <source>
        <dbReference type="ARBA" id="ARBA00022553"/>
    </source>
</evidence>
<protein>
    <recommendedName>
        <fullName evidence="3">histidine kinase</fullName>
        <ecNumber evidence="3">2.7.13.3</ecNumber>
    </recommendedName>
</protein>
<comment type="subcellular location">
    <subcellularLocation>
        <location evidence="2">Cell membrane</location>
    </subcellularLocation>
</comment>
<dbReference type="InterPro" id="IPR005467">
    <property type="entry name" value="His_kinase_dom"/>
</dbReference>
<evidence type="ECO:0000256" key="11">
    <source>
        <dbReference type="ARBA" id="ARBA00023136"/>
    </source>
</evidence>
<proteinExistence type="predicted"/>
<dbReference type="EMBL" id="FQZT01000001">
    <property type="protein sequence ID" value="SHI48111.1"/>
    <property type="molecule type" value="Genomic_DNA"/>
</dbReference>
<keyword evidence="16" id="KW-1185">Reference proteome</keyword>
<keyword evidence="5" id="KW-0597">Phosphoprotein</keyword>
<dbReference type="STRING" id="1122189.SAMN02745165_00181"/>
<dbReference type="Gene3D" id="6.10.340.10">
    <property type="match status" value="1"/>
</dbReference>
<dbReference type="AlphaFoldDB" id="A0A1M6BHB8"/>
<dbReference type="CDD" id="cd00082">
    <property type="entry name" value="HisKA"/>
    <property type="match status" value="1"/>
</dbReference>
<dbReference type="Proteomes" id="UP000184171">
    <property type="component" value="Unassembled WGS sequence"/>
</dbReference>
<evidence type="ECO:0000256" key="10">
    <source>
        <dbReference type="ARBA" id="ARBA00023012"/>
    </source>
</evidence>
<dbReference type="Gene3D" id="1.10.287.130">
    <property type="match status" value="1"/>
</dbReference>
<keyword evidence="9" id="KW-0067">ATP-binding</keyword>
<dbReference type="OrthoDB" id="9758705at2"/>
<dbReference type="PANTHER" id="PTHR43711">
    <property type="entry name" value="TWO-COMPONENT HISTIDINE KINASE"/>
    <property type="match status" value="1"/>
</dbReference>
<comment type="catalytic activity">
    <reaction evidence="1">
        <text>ATP + protein L-histidine = ADP + protein N-phospho-L-histidine.</text>
        <dbReference type="EC" id="2.7.13.3"/>
    </reaction>
</comment>
<dbReference type="InterPro" id="IPR036097">
    <property type="entry name" value="HisK_dim/P_sf"/>
</dbReference>
<evidence type="ECO:0000259" key="13">
    <source>
        <dbReference type="PROSITE" id="PS50109"/>
    </source>
</evidence>
<dbReference type="InterPro" id="IPR004358">
    <property type="entry name" value="Sig_transdc_His_kin-like_C"/>
</dbReference>
<dbReference type="PROSITE" id="PS50885">
    <property type="entry name" value="HAMP"/>
    <property type="match status" value="1"/>
</dbReference>
<evidence type="ECO:0000256" key="8">
    <source>
        <dbReference type="ARBA" id="ARBA00022777"/>
    </source>
</evidence>
<dbReference type="PRINTS" id="PR00344">
    <property type="entry name" value="BCTRLSENSOR"/>
</dbReference>
<dbReference type="SMART" id="SM00387">
    <property type="entry name" value="HATPase_c"/>
    <property type="match status" value="1"/>
</dbReference>
<keyword evidence="11 12" id="KW-0472">Membrane</keyword>
<dbReference type="SMART" id="SM00388">
    <property type="entry name" value="HisKA"/>
    <property type="match status" value="1"/>
</dbReference>
<keyword evidence="8 15" id="KW-0418">Kinase</keyword>
<feature type="domain" description="Histidine kinase" evidence="13">
    <location>
        <begin position="300"/>
        <end position="518"/>
    </location>
</feature>
<feature type="domain" description="HAMP" evidence="14">
    <location>
        <begin position="208"/>
        <end position="260"/>
    </location>
</feature>
<evidence type="ECO:0000256" key="3">
    <source>
        <dbReference type="ARBA" id="ARBA00012438"/>
    </source>
</evidence>
<evidence type="ECO:0000256" key="2">
    <source>
        <dbReference type="ARBA" id="ARBA00004236"/>
    </source>
</evidence>
<evidence type="ECO:0000256" key="1">
    <source>
        <dbReference type="ARBA" id="ARBA00000085"/>
    </source>
</evidence>
<dbReference type="PROSITE" id="PS50109">
    <property type="entry name" value="HIS_KIN"/>
    <property type="match status" value="1"/>
</dbReference>
<dbReference type="InterPro" id="IPR003594">
    <property type="entry name" value="HATPase_dom"/>
</dbReference>
<dbReference type="SUPFAM" id="SSF55874">
    <property type="entry name" value="ATPase domain of HSP90 chaperone/DNA topoisomerase II/histidine kinase"/>
    <property type="match status" value="1"/>
</dbReference>
<dbReference type="PANTHER" id="PTHR43711:SF26">
    <property type="entry name" value="SENSOR HISTIDINE KINASE RCSC"/>
    <property type="match status" value="1"/>
</dbReference>
<dbReference type="CDD" id="cd16922">
    <property type="entry name" value="HATPase_EvgS-ArcB-TorS-like"/>
    <property type="match status" value="1"/>
</dbReference>
<reference evidence="15 16" key="1">
    <citation type="submission" date="2016-11" db="EMBL/GenBank/DDBJ databases">
        <authorList>
            <person name="Jaros S."/>
            <person name="Januszkiewicz K."/>
            <person name="Wedrychowicz H."/>
        </authorList>
    </citation>
    <scope>NUCLEOTIDE SEQUENCE [LARGE SCALE GENOMIC DNA]</scope>
    <source>
        <strain evidence="15 16">DSM 5091</strain>
    </source>
</reference>
<evidence type="ECO:0000256" key="9">
    <source>
        <dbReference type="ARBA" id="ARBA00022840"/>
    </source>
</evidence>
<dbReference type="Pfam" id="PF02518">
    <property type="entry name" value="HATPase_c"/>
    <property type="match status" value="1"/>
</dbReference>